<dbReference type="Proteomes" id="UP000249299">
    <property type="component" value="Unassembled WGS sequence"/>
</dbReference>
<comment type="caution">
    <text evidence="4">The sequence shown here is derived from an EMBL/GenBank/DDBJ whole genome shotgun (WGS) entry which is preliminary data.</text>
</comment>
<dbReference type="InterPro" id="IPR029061">
    <property type="entry name" value="THDP-binding"/>
</dbReference>
<dbReference type="Gene3D" id="3.40.50.970">
    <property type="match status" value="1"/>
</dbReference>
<dbReference type="Pfam" id="PF02775">
    <property type="entry name" value="TPP_enzyme_C"/>
    <property type="match status" value="1"/>
</dbReference>
<dbReference type="CDD" id="cd03375">
    <property type="entry name" value="TPP_OGFOR"/>
    <property type="match status" value="1"/>
</dbReference>
<organism evidence="4 5">
    <name type="scientific">Rhodobium orientis</name>
    <dbReference type="NCBI Taxonomy" id="34017"/>
    <lineage>
        <taxon>Bacteria</taxon>
        <taxon>Pseudomonadati</taxon>
        <taxon>Pseudomonadota</taxon>
        <taxon>Alphaproteobacteria</taxon>
        <taxon>Hyphomicrobiales</taxon>
        <taxon>Rhodobiaceae</taxon>
        <taxon>Rhodobium</taxon>
    </lineage>
</organism>
<reference evidence="4 5" key="1">
    <citation type="submission" date="2017-07" db="EMBL/GenBank/DDBJ databases">
        <title>Draft Genome Sequences of Select Purple Nonsulfur Bacteria.</title>
        <authorList>
            <person name="Lasarre B."/>
            <person name="Mckinlay J.B."/>
        </authorList>
    </citation>
    <scope>NUCLEOTIDE SEQUENCE [LARGE SCALE GENOMIC DNA]</scope>
    <source>
        <strain evidence="4 5">DSM 11290</strain>
    </source>
</reference>
<keyword evidence="5" id="KW-1185">Reference proteome</keyword>
<gene>
    <name evidence="4" type="ORF">CH339_17590</name>
</gene>
<evidence type="ECO:0000259" key="3">
    <source>
        <dbReference type="Pfam" id="PF02775"/>
    </source>
</evidence>
<accession>A0A327JHZ8</accession>
<keyword evidence="1" id="KW-0560">Oxidoreductase</keyword>
<dbReference type="InterPro" id="IPR051457">
    <property type="entry name" value="2-oxoacid:Fd_oxidoreductase"/>
</dbReference>
<proteinExistence type="predicted"/>
<dbReference type="RefSeq" id="WP_111435704.1">
    <property type="nucleotide sequence ID" value="NZ_JACIGG010000015.1"/>
</dbReference>
<name>A0A327JHZ8_9HYPH</name>
<dbReference type="PANTHER" id="PTHR48084">
    <property type="entry name" value="2-OXOGLUTARATE OXIDOREDUCTASE SUBUNIT KORB-RELATED"/>
    <property type="match status" value="1"/>
</dbReference>
<dbReference type="GO" id="GO:0044281">
    <property type="term" value="P:small molecule metabolic process"/>
    <property type="evidence" value="ECO:0007669"/>
    <property type="project" value="UniProtKB-ARBA"/>
</dbReference>
<feature type="domain" description="Thiamine pyrophosphate enzyme TPP-binding" evidence="3">
    <location>
        <begin position="53"/>
        <end position="200"/>
    </location>
</feature>
<evidence type="ECO:0000256" key="1">
    <source>
        <dbReference type="ARBA" id="ARBA00023002"/>
    </source>
</evidence>
<dbReference type="SUPFAM" id="SSF52518">
    <property type="entry name" value="Thiamin diphosphate-binding fold (THDP-binding)"/>
    <property type="match status" value="1"/>
</dbReference>
<dbReference type="GO" id="GO:0045333">
    <property type="term" value="P:cellular respiration"/>
    <property type="evidence" value="ECO:0007669"/>
    <property type="project" value="UniProtKB-ARBA"/>
</dbReference>
<feature type="compositionally biased region" description="Polar residues" evidence="2">
    <location>
        <begin position="133"/>
        <end position="150"/>
    </location>
</feature>
<dbReference type="GO" id="GO:0016625">
    <property type="term" value="F:oxidoreductase activity, acting on the aldehyde or oxo group of donors, iron-sulfur protein as acceptor"/>
    <property type="evidence" value="ECO:0007669"/>
    <property type="project" value="UniProtKB-ARBA"/>
</dbReference>
<evidence type="ECO:0000256" key="2">
    <source>
        <dbReference type="SAM" id="MobiDB-lite"/>
    </source>
</evidence>
<protein>
    <submittedName>
        <fullName evidence="4">2-oxoacid:ferredoxin oxidoreductase subunit beta</fullName>
    </submittedName>
</protein>
<dbReference type="AlphaFoldDB" id="A0A327JHZ8"/>
<dbReference type="PANTHER" id="PTHR48084:SF4">
    <property type="entry name" value="2-OXOGLUTARATE OXIDOREDUCTASE SUBUNIT KORB"/>
    <property type="match status" value="1"/>
</dbReference>
<evidence type="ECO:0000313" key="4">
    <source>
        <dbReference type="EMBL" id="RAI25611.1"/>
    </source>
</evidence>
<dbReference type="EMBL" id="NPEV01000044">
    <property type="protein sequence ID" value="RAI25611.1"/>
    <property type="molecule type" value="Genomic_DNA"/>
</dbReference>
<feature type="region of interest" description="Disordered" evidence="2">
    <location>
        <begin position="133"/>
        <end position="152"/>
    </location>
</feature>
<dbReference type="InterPro" id="IPR011766">
    <property type="entry name" value="TPP_enzyme_TPP-bd"/>
</dbReference>
<evidence type="ECO:0000313" key="5">
    <source>
        <dbReference type="Proteomes" id="UP000249299"/>
    </source>
</evidence>
<dbReference type="OrthoDB" id="9775140at2"/>
<dbReference type="GO" id="GO:0030976">
    <property type="term" value="F:thiamine pyrophosphate binding"/>
    <property type="evidence" value="ECO:0007669"/>
    <property type="project" value="InterPro"/>
</dbReference>
<sequence length="333" mass="35991">MTAEVALKPKDYASAQDVRWCPGCGNYSVIKAVQKTLAEAGNDPENTVFVSGIGCSSRFPYYMETYGFHTIHGRAAAVATGVKIAKPELDVWVVSGDGDSLAIGGNHLLHLLRRNVDVTYLLLNNEIYGLTKGQASPTSRRGTLSPTSPHGTLDQPVNPIEFAIGAHGRFIARCVDSLQGLLSETFSRAHAFHGTSFVEILQNCLVFNDGVFADQEDKKKNEETLLWLRHGEPMLYGADKSKGIRFNPKTYALEPVTIGLDGVTLDDIVVHDETSHGLAMMLSALEAPLPVGVIYAAPEATFIGRQPIPQGTMAKSTARLAGAMHAGNTWRVE</sequence>